<evidence type="ECO:0000313" key="2">
    <source>
        <dbReference type="Proteomes" id="UP000003741"/>
    </source>
</evidence>
<comment type="caution">
    <text evidence="1">The sequence shown here is derived from an EMBL/GenBank/DDBJ whole genome shotgun (WGS) entry which is preliminary data.</text>
</comment>
<keyword evidence="2" id="KW-1185">Reference proteome</keyword>
<dbReference type="Proteomes" id="UP000003741">
    <property type="component" value="Unassembled WGS sequence"/>
</dbReference>
<gene>
    <name evidence="1" type="ORF">HMPREF1062_00830</name>
</gene>
<protein>
    <submittedName>
        <fullName evidence="1">Uncharacterized protein</fullName>
    </submittedName>
</protein>
<dbReference type="HOGENOM" id="CLU_116609_0_0_10"/>
<reference evidence="1 2" key="1">
    <citation type="submission" date="2012-02" db="EMBL/GenBank/DDBJ databases">
        <title>The Genome Sequence of Bacteroides cellulosilyticus CL02T12C19.</title>
        <authorList>
            <consortium name="The Broad Institute Genome Sequencing Platform"/>
            <person name="Earl A."/>
            <person name="Ward D."/>
            <person name="Feldgarden M."/>
            <person name="Gevers D."/>
            <person name="Zitomersky N.L."/>
            <person name="Coyne M.J."/>
            <person name="Comstock L.E."/>
            <person name="Young S.K."/>
            <person name="Zeng Q."/>
            <person name="Gargeya S."/>
            <person name="Fitzgerald M."/>
            <person name="Haas B."/>
            <person name="Abouelleil A."/>
            <person name="Alvarado L."/>
            <person name="Arachchi H.M."/>
            <person name="Berlin A."/>
            <person name="Chapman S.B."/>
            <person name="Gearin G."/>
            <person name="Goldberg J."/>
            <person name="Griggs A."/>
            <person name="Gujja S."/>
            <person name="Hansen M."/>
            <person name="Heiman D."/>
            <person name="Howarth C."/>
            <person name="Larimer J."/>
            <person name="Lui A."/>
            <person name="MacDonald P.J.P."/>
            <person name="McCowen C."/>
            <person name="Montmayeur A."/>
            <person name="Murphy C."/>
            <person name="Neiman D."/>
            <person name="Pearson M."/>
            <person name="Priest M."/>
            <person name="Roberts A."/>
            <person name="Saif S."/>
            <person name="Shea T."/>
            <person name="Sisk P."/>
            <person name="Stolte C."/>
            <person name="Sykes S."/>
            <person name="Wortman J."/>
            <person name="Nusbaum C."/>
            <person name="Birren B."/>
        </authorList>
    </citation>
    <scope>NUCLEOTIDE SEQUENCE [LARGE SCALE GENOMIC DNA]</scope>
    <source>
        <strain evidence="1 2">CL02T12C19</strain>
    </source>
</reference>
<dbReference type="PATRIC" id="fig|997874.3.peg.840"/>
<dbReference type="EMBL" id="AGXG01000016">
    <property type="protein sequence ID" value="EIY37004.1"/>
    <property type="molecule type" value="Genomic_DNA"/>
</dbReference>
<name>I9FTB7_9BACE</name>
<dbReference type="AlphaFoldDB" id="I9FTB7"/>
<organism evidence="1 2">
    <name type="scientific">Bacteroides cellulosilyticus CL02T12C19</name>
    <dbReference type="NCBI Taxonomy" id="997874"/>
    <lineage>
        <taxon>Bacteria</taxon>
        <taxon>Pseudomonadati</taxon>
        <taxon>Bacteroidota</taxon>
        <taxon>Bacteroidia</taxon>
        <taxon>Bacteroidales</taxon>
        <taxon>Bacteroidaceae</taxon>
        <taxon>Bacteroides</taxon>
    </lineage>
</organism>
<sequence length="172" mass="20594">MITVTIQVKPYLAAYLQSAYAHCTIEGAIRFTKNQNLYSCLLQLTTPRPKGVSWRDQGNITFSLPCPSVGKDPRTYNYLGEEAVKILEQEINYEMRMDYYRFLRRNKFKNGMMFTRATELYLEEHGMMELIPEETLLKSYFLWVKKVEKNRIVFSLYSRKHHHSYHLYNFFF</sequence>
<proteinExistence type="predicted"/>
<evidence type="ECO:0000313" key="1">
    <source>
        <dbReference type="EMBL" id="EIY37004.1"/>
    </source>
</evidence>
<dbReference type="RefSeq" id="WP_007215778.1">
    <property type="nucleotide sequence ID" value="NZ_JH724085.1"/>
</dbReference>
<accession>I9FTB7</accession>